<reference evidence="1 2" key="1">
    <citation type="submission" date="2018-05" db="EMBL/GenBank/DDBJ databases">
        <title>Genomic Encyclopedia of Type Strains, Phase IV (KMG-IV): sequencing the most valuable type-strain genomes for metagenomic binning, comparative biology and taxonomic classification.</title>
        <authorList>
            <person name="Goeker M."/>
        </authorList>
    </citation>
    <scope>NUCLEOTIDE SEQUENCE [LARGE SCALE GENOMIC DNA]</scope>
    <source>
        <strain evidence="1 2">DSM 100333</strain>
    </source>
</reference>
<accession>A0A2U0U789</accession>
<proteinExistence type="predicted"/>
<evidence type="ECO:0000313" key="1">
    <source>
        <dbReference type="EMBL" id="PVX53512.1"/>
    </source>
</evidence>
<dbReference type="EMBL" id="QENY01000011">
    <property type="protein sequence ID" value="PVX53512.1"/>
    <property type="molecule type" value="Genomic_DNA"/>
</dbReference>
<organism evidence="1 2">
    <name type="scientific">Hallella colorans</name>
    <dbReference type="NCBI Taxonomy" id="1703337"/>
    <lineage>
        <taxon>Bacteria</taxon>
        <taxon>Pseudomonadati</taxon>
        <taxon>Bacteroidota</taxon>
        <taxon>Bacteroidia</taxon>
        <taxon>Bacteroidales</taxon>
        <taxon>Prevotellaceae</taxon>
        <taxon>Hallella</taxon>
    </lineage>
</organism>
<comment type="caution">
    <text evidence="1">The sequence shown here is derived from an EMBL/GenBank/DDBJ whole genome shotgun (WGS) entry which is preliminary data.</text>
</comment>
<gene>
    <name evidence="1" type="ORF">C7379_11125</name>
</gene>
<protein>
    <submittedName>
        <fullName evidence="1">Uncharacterized protein</fullName>
    </submittedName>
</protein>
<dbReference type="AlphaFoldDB" id="A0A2U0U789"/>
<evidence type="ECO:0000313" key="2">
    <source>
        <dbReference type="Proteomes" id="UP000245870"/>
    </source>
</evidence>
<sequence length="52" mass="6118">MMVTELKIDAIPNGNIPTIIMVHNKRWSFCTGFIKGLKKFFMTFWVQIEQTL</sequence>
<dbReference type="Proteomes" id="UP000245870">
    <property type="component" value="Unassembled WGS sequence"/>
</dbReference>
<name>A0A2U0U789_9BACT</name>
<keyword evidence="2" id="KW-1185">Reference proteome</keyword>